<dbReference type="GO" id="GO:0006086">
    <property type="term" value="P:pyruvate decarboxylation to acetyl-CoA"/>
    <property type="evidence" value="ECO:0007669"/>
    <property type="project" value="InterPro"/>
</dbReference>
<evidence type="ECO:0000313" key="2">
    <source>
        <dbReference type="EMBL" id="GAX84838.1"/>
    </source>
</evidence>
<keyword evidence="1" id="KW-0732">Signal</keyword>
<keyword evidence="3" id="KW-1185">Reference proteome</keyword>
<comment type="caution">
    <text evidence="2">The sequence shown here is derived from an EMBL/GenBank/DDBJ whole genome shotgun (WGS) entry which is preliminary data.</text>
</comment>
<evidence type="ECO:0000313" key="3">
    <source>
        <dbReference type="Proteomes" id="UP000232323"/>
    </source>
</evidence>
<dbReference type="AlphaFoldDB" id="A0A250XP53"/>
<dbReference type="InterPro" id="IPR011053">
    <property type="entry name" value="Single_hybrid_motif"/>
</dbReference>
<dbReference type="InterPro" id="IPR045257">
    <property type="entry name" value="E2/Pdx1"/>
</dbReference>
<organism evidence="2 3">
    <name type="scientific">Chlamydomonas eustigma</name>
    <dbReference type="NCBI Taxonomy" id="1157962"/>
    <lineage>
        <taxon>Eukaryota</taxon>
        <taxon>Viridiplantae</taxon>
        <taxon>Chlorophyta</taxon>
        <taxon>core chlorophytes</taxon>
        <taxon>Chlorophyceae</taxon>
        <taxon>CS clade</taxon>
        <taxon>Chlamydomonadales</taxon>
        <taxon>Chlamydomonadaceae</taxon>
        <taxon>Chlamydomonas</taxon>
    </lineage>
</organism>
<dbReference type="GO" id="GO:0045254">
    <property type="term" value="C:pyruvate dehydrogenase complex"/>
    <property type="evidence" value="ECO:0007669"/>
    <property type="project" value="InterPro"/>
</dbReference>
<gene>
    <name evidence="2" type="ORF">CEUSTIGMA_g12259.t1</name>
</gene>
<dbReference type="OrthoDB" id="537444at2759"/>
<sequence length="227" mass="24964">MAILLAKLSMAYSQAFAARLAQTIPAKSAPLFRMSSPDVFESNIQRLVHYIISENRCTFASSTGPTASSVAASPSTASHQIVTLPKLSHQMTQGKLIKWLKSPGDHIHMYDVLMEVETEELVENVFKVGDFAGEVTLLVESQEEGYLAEILVDAGPSLVPVGRPVAVLVESQEDLLKWQEHLAKRPTPGLKWQCPTTNVYDDTQPPVAVLPWQSFLKSSTRKVKCMG</sequence>
<name>A0A250XP53_9CHLO</name>
<dbReference type="PANTHER" id="PTHR23151">
    <property type="entry name" value="DIHYDROLIPOAMIDE ACETYL/SUCCINYL-TRANSFERASE-RELATED"/>
    <property type="match status" value="1"/>
</dbReference>
<dbReference type="CDD" id="cd06849">
    <property type="entry name" value="lipoyl_domain"/>
    <property type="match status" value="1"/>
</dbReference>
<dbReference type="STRING" id="1157962.A0A250XP53"/>
<accession>A0A250XP53</accession>
<proteinExistence type="predicted"/>
<protein>
    <submittedName>
        <fullName evidence="2">Uncharacterized protein</fullName>
    </submittedName>
</protein>
<dbReference type="PANTHER" id="PTHR23151:SF90">
    <property type="entry name" value="DIHYDROLIPOYLLYSINE-RESIDUE ACETYLTRANSFERASE COMPONENT OF PYRUVATE DEHYDROGENASE COMPLEX, MITOCHONDRIAL-RELATED"/>
    <property type="match status" value="1"/>
</dbReference>
<dbReference type="Proteomes" id="UP000232323">
    <property type="component" value="Unassembled WGS sequence"/>
</dbReference>
<feature type="signal peptide" evidence="1">
    <location>
        <begin position="1"/>
        <end position="17"/>
    </location>
</feature>
<reference evidence="2 3" key="1">
    <citation type="submission" date="2017-08" db="EMBL/GenBank/DDBJ databases">
        <title>Acidophilic green algal genome provides insights into adaptation to an acidic environment.</title>
        <authorList>
            <person name="Hirooka S."/>
            <person name="Hirose Y."/>
            <person name="Kanesaki Y."/>
            <person name="Higuchi S."/>
            <person name="Fujiwara T."/>
            <person name="Onuma R."/>
            <person name="Era A."/>
            <person name="Ohbayashi R."/>
            <person name="Uzuka A."/>
            <person name="Nozaki H."/>
            <person name="Yoshikawa H."/>
            <person name="Miyagishima S.Y."/>
        </authorList>
    </citation>
    <scope>NUCLEOTIDE SEQUENCE [LARGE SCALE GENOMIC DNA]</scope>
    <source>
        <strain evidence="2 3">NIES-2499</strain>
    </source>
</reference>
<evidence type="ECO:0000256" key="1">
    <source>
        <dbReference type="SAM" id="SignalP"/>
    </source>
</evidence>
<dbReference type="Gene3D" id="2.40.50.100">
    <property type="match status" value="1"/>
</dbReference>
<feature type="chain" id="PRO_5012445315" evidence="1">
    <location>
        <begin position="18"/>
        <end position="227"/>
    </location>
</feature>
<dbReference type="SUPFAM" id="SSF51230">
    <property type="entry name" value="Single hybrid motif"/>
    <property type="match status" value="1"/>
</dbReference>
<dbReference type="EMBL" id="BEGY01000137">
    <property type="protein sequence ID" value="GAX84838.1"/>
    <property type="molecule type" value="Genomic_DNA"/>
</dbReference>